<dbReference type="EMBL" id="CM037159">
    <property type="protein sequence ID" value="KAH7865641.1"/>
    <property type="molecule type" value="Genomic_DNA"/>
</dbReference>
<dbReference type="Proteomes" id="UP000828048">
    <property type="component" value="Chromosome 9"/>
</dbReference>
<reference evidence="1 2" key="1">
    <citation type="journal article" date="2021" name="Hortic Res">
        <title>High-quality reference genome and annotation aids understanding of berry development for evergreen blueberry (Vaccinium darrowii).</title>
        <authorList>
            <person name="Yu J."/>
            <person name="Hulse-Kemp A.M."/>
            <person name="Babiker E."/>
            <person name="Staton M."/>
        </authorList>
    </citation>
    <scope>NUCLEOTIDE SEQUENCE [LARGE SCALE GENOMIC DNA]</scope>
    <source>
        <strain evidence="2">cv. NJ 8807/NJ 8810</strain>
        <tissue evidence="1">Young leaf</tissue>
    </source>
</reference>
<sequence length="748" mass="81148">MYGAKSLCRNASKAWNNLCFFDLVSRVLDSSLVNSTSTEVSSYFIMPLSEFYGMARGKVGSAPQKTIPYSTDQTPLRENDFVELVWDNGQIMMQGQSSRRIHTPNNFQSQTMKHRDKDLGNVTNSKPGKFGTLDSAFNDFATAMPSGEMGFSQDDDTVPWWNYPFVDSLQHDYCSELLPELSGVTVNEISAQNSFSSVDKRNSCNQTNRGTTGVSDHNGLSLELVNRSNVSSSEVGESSRSRSGQFFPWSFQESPTPIPSLRSGVSGVISNDTSNAKHDNCGDSIRAQPLADDLSSIKIQKQDSGLPSPSSNFLNFSHFSRTAALVRANLQPVGAMGVENKGTAPSSLAEPMLVDLSNGLRNEMGSHSQPNSVPPKVDSKPEVAKPLEEPHNVRREDSDQNDNLPNQVLGKSKGLPDVEKIIDPVVACSSVGSGNSAERASNDQPHNFKRKNQETDDSEGRSEDVEEESIGVRKAAAARGGTGSKRSRAAEVHNLSERRRRDRINEKMRALQELIPNCNKVDKASMLDEAIEYLKTLQLQVQIMSMGAGLYMPPMMVPTGMQHMHAAHMAQFSPMAVGMGMGMGMNGGSPGWPMIQVPSMQGPHFSAPHPQPILGPTNFQGMGVSNLQVFGHPGQGLAISSPRPHLMPLSGGPAINLALGQNANGTAATVKVPNTAPTTNSKDLLETTNSQMVRNSDVSSSMNQESSQVVTEINCKSSLENGIVLLHLKLLFVHLTGDRYRGKLLLEV</sequence>
<comment type="caution">
    <text evidence="1">The sequence shown here is derived from an EMBL/GenBank/DDBJ whole genome shotgun (WGS) entry which is preliminary data.</text>
</comment>
<evidence type="ECO:0000313" key="2">
    <source>
        <dbReference type="Proteomes" id="UP000828048"/>
    </source>
</evidence>
<keyword evidence="2" id="KW-1185">Reference proteome</keyword>
<name>A0ACB7ZJ77_9ERIC</name>
<evidence type="ECO:0000313" key="1">
    <source>
        <dbReference type="EMBL" id="KAH7865641.1"/>
    </source>
</evidence>
<proteinExistence type="predicted"/>
<organism evidence="1 2">
    <name type="scientific">Vaccinium darrowii</name>
    <dbReference type="NCBI Taxonomy" id="229202"/>
    <lineage>
        <taxon>Eukaryota</taxon>
        <taxon>Viridiplantae</taxon>
        <taxon>Streptophyta</taxon>
        <taxon>Embryophyta</taxon>
        <taxon>Tracheophyta</taxon>
        <taxon>Spermatophyta</taxon>
        <taxon>Magnoliopsida</taxon>
        <taxon>eudicotyledons</taxon>
        <taxon>Gunneridae</taxon>
        <taxon>Pentapetalae</taxon>
        <taxon>asterids</taxon>
        <taxon>Ericales</taxon>
        <taxon>Ericaceae</taxon>
        <taxon>Vaccinioideae</taxon>
        <taxon>Vaccinieae</taxon>
        <taxon>Vaccinium</taxon>
    </lineage>
</organism>
<gene>
    <name evidence="1" type="ORF">Vadar_009219</name>
</gene>
<protein>
    <submittedName>
        <fullName evidence="1">Uncharacterized protein</fullName>
    </submittedName>
</protein>
<accession>A0ACB7ZJ77</accession>